<sequence length="618" mass="71998">MMLQKWMNKRFLLYLIFLTIAIIFHVFTIPLIFGVSISFAPIFYLAIIRLFGLRYALVATLIINGISYTFQFNEAFYFLNVIEVLVIGSLYKKKGKDLFTWSFVYCFLLILYFMIYQFFIPVDISSEFINFTIFQLVLSTLFSALIADILCDYLPYIPKIGSVFMDRNRLYFGQIISHILIFFAVCPILIFILLYSRSLEADMYEQWKQSLTQLNYTLRQEVVEMDSEEIQNFSLDSDLEKARLKSLLEHEVGDSNARIYLINSNTEVWLSTADQLDSNEDGQVFQTGFVKEIHENGFIWFSENNPNFLAWYEGKYIGHTTFLNKDVYLLIPVDKAIYKAANKLERYLLIAMLILFFALVCGIVSNHILSQSLGFITKITSDLPRKVQTKQAFNWSDTNIYEFAQLRENIEKVALELQKMFRETKLKNKLLMEKTNQLTESETKLSYLAHYDSLTNLPNRYSFYKDMDALLKNSVDHIFAVVFLDLDKFKQVNDTLGHSGGDELLKLFAKRLLLFEEEHRSFHVYRLAGDEFVSTIKKSLKQEVYAVCDELEKVILQPINIKGTSITLSASVGVSFYPVDGRTIDELLHNADTLMYKEKERNHQRELSIIKENHNANI</sequence>
<keyword evidence="4" id="KW-1185">Reference proteome</keyword>
<keyword evidence="1" id="KW-0812">Transmembrane</keyword>
<dbReference type="EMBL" id="QGTD01000013">
    <property type="protein sequence ID" value="PWU67545.1"/>
    <property type="molecule type" value="Genomic_DNA"/>
</dbReference>
<feature type="transmembrane region" description="Helical" evidence="1">
    <location>
        <begin position="98"/>
        <end position="116"/>
    </location>
</feature>
<dbReference type="InterPro" id="IPR029787">
    <property type="entry name" value="Nucleotide_cyclase"/>
</dbReference>
<dbReference type="InterPro" id="IPR000160">
    <property type="entry name" value="GGDEF_dom"/>
</dbReference>
<dbReference type="SUPFAM" id="SSF55073">
    <property type="entry name" value="Nucleotide cyclase"/>
    <property type="match status" value="1"/>
</dbReference>
<evidence type="ECO:0000259" key="2">
    <source>
        <dbReference type="PROSITE" id="PS50887"/>
    </source>
</evidence>
<dbReference type="PANTHER" id="PTHR46663">
    <property type="entry name" value="DIGUANYLATE CYCLASE DGCT-RELATED"/>
    <property type="match status" value="1"/>
</dbReference>
<dbReference type="SMART" id="SM00267">
    <property type="entry name" value="GGDEF"/>
    <property type="match status" value="1"/>
</dbReference>
<protein>
    <recommendedName>
        <fullName evidence="2">GGDEF domain-containing protein</fullName>
    </recommendedName>
</protein>
<dbReference type="NCBIfam" id="TIGR00254">
    <property type="entry name" value="GGDEF"/>
    <property type="match status" value="1"/>
</dbReference>
<dbReference type="InterPro" id="IPR052163">
    <property type="entry name" value="DGC-Regulatory_Protein"/>
</dbReference>
<accession>A0A317KVU7</accession>
<dbReference type="InterPro" id="IPR043128">
    <property type="entry name" value="Rev_trsase/Diguanyl_cyclase"/>
</dbReference>
<dbReference type="PANTHER" id="PTHR46663:SF2">
    <property type="entry name" value="GGDEF DOMAIN-CONTAINING PROTEIN"/>
    <property type="match status" value="1"/>
</dbReference>
<dbReference type="OrthoDB" id="9759607at2"/>
<feature type="transmembrane region" description="Helical" evidence="1">
    <location>
        <begin position="12"/>
        <end position="36"/>
    </location>
</feature>
<comment type="caution">
    <text evidence="3">The sequence shown here is derived from an EMBL/GenBank/DDBJ whole genome shotgun (WGS) entry which is preliminary data.</text>
</comment>
<dbReference type="RefSeq" id="WP_109984916.1">
    <property type="nucleotide sequence ID" value="NZ_QGTD01000013.1"/>
</dbReference>
<dbReference type="Proteomes" id="UP000245624">
    <property type="component" value="Unassembled WGS sequence"/>
</dbReference>
<keyword evidence="1" id="KW-1133">Transmembrane helix</keyword>
<feature type="domain" description="GGDEF" evidence="2">
    <location>
        <begin position="477"/>
        <end position="612"/>
    </location>
</feature>
<proteinExistence type="predicted"/>
<reference evidence="3 4" key="1">
    <citation type="submission" date="2018-05" db="EMBL/GenBank/DDBJ databases">
        <title>Genomic analysis of Gracilibacillus dipsosauri DD1 reveals novel features of a salt-tolerant amylase.</title>
        <authorList>
            <person name="Deutch C.E."/>
            <person name="Yang S."/>
        </authorList>
    </citation>
    <scope>NUCLEOTIDE SEQUENCE [LARGE SCALE GENOMIC DNA]</scope>
    <source>
        <strain evidence="3 4">DD1</strain>
    </source>
</reference>
<dbReference type="CDD" id="cd01949">
    <property type="entry name" value="GGDEF"/>
    <property type="match status" value="1"/>
</dbReference>
<dbReference type="AlphaFoldDB" id="A0A317KVU7"/>
<gene>
    <name evidence="3" type="ORF">DLJ74_13855</name>
</gene>
<feature type="transmembrane region" description="Helical" evidence="1">
    <location>
        <begin position="128"/>
        <end position="150"/>
    </location>
</feature>
<name>A0A317KVU7_9BACI</name>
<dbReference type="Pfam" id="PF00990">
    <property type="entry name" value="GGDEF"/>
    <property type="match status" value="1"/>
</dbReference>
<evidence type="ECO:0000256" key="1">
    <source>
        <dbReference type="SAM" id="Phobius"/>
    </source>
</evidence>
<organism evidence="3 4">
    <name type="scientific">Gracilibacillus dipsosauri</name>
    <dbReference type="NCBI Taxonomy" id="178340"/>
    <lineage>
        <taxon>Bacteria</taxon>
        <taxon>Bacillati</taxon>
        <taxon>Bacillota</taxon>
        <taxon>Bacilli</taxon>
        <taxon>Bacillales</taxon>
        <taxon>Bacillaceae</taxon>
        <taxon>Gracilibacillus</taxon>
    </lineage>
</organism>
<feature type="transmembrane region" description="Helical" evidence="1">
    <location>
        <begin position="347"/>
        <end position="369"/>
    </location>
</feature>
<dbReference type="PROSITE" id="PS50887">
    <property type="entry name" value="GGDEF"/>
    <property type="match status" value="1"/>
</dbReference>
<evidence type="ECO:0000313" key="3">
    <source>
        <dbReference type="EMBL" id="PWU67545.1"/>
    </source>
</evidence>
<keyword evidence="1" id="KW-0472">Membrane</keyword>
<feature type="transmembrane region" description="Helical" evidence="1">
    <location>
        <begin position="42"/>
        <end position="63"/>
    </location>
</feature>
<dbReference type="Gene3D" id="3.30.70.270">
    <property type="match status" value="1"/>
</dbReference>
<feature type="transmembrane region" description="Helical" evidence="1">
    <location>
        <begin position="170"/>
        <end position="195"/>
    </location>
</feature>
<evidence type="ECO:0000313" key="4">
    <source>
        <dbReference type="Proteomes" id="UP000245624"/>
    </source>
</evidence>